<evidence type="ECO:0000313" key="3">
    <source>
        <dbReference type="Proteomes" id="UP000194841"/>
    </source>
</evidence>
<comment type="caution">
    <text evidence="2">The sequence shown here is derived from an EMBL/GenBank/DDBJ whole genome shotgun (WGS) entry which is preliminary data.</text>
</comment>
<name>A0A244CKV7_PSEDV</name>
<dbReference type="AlphaFoldDB" id="A0A244CKV7"/>
<keyword evidence="3" id="KW-1185">Reference proteome</keyword>
<feature type="signal peptide" evidence="1">
    <location>
        <begin position="1"/>
        <end position="20"/>
    </location>
</feature>
<evidence type="ECO:0000256" key="1">
    <source>
        <dbReference type="SAM" id="SignalP"/>
    </source>
</evidence>
<evidence type="ECO:0000313" key="2">
    <source>
        <dbReference type="EMBL" id="OUL56011.1"/>
    </source>
</evidence>
<dbReference type="EMBL" id="MWPV01000008">
    <property type="protein sequence ID" value="OUL56011.1"/>
    <property type="molecule type" value="Genomic_DNA"/>
</dbReference>
<dbReference type="Proteomes" id="UP000194841">
    <property type="component" value="Unassembled WGS sequence"/>
</dbReference>
<keyword evidence="1" id="KW-0732">Signal</keyword>
<reference evidence="2 3" key="1">
    <citation type="submission" date="2017-02" db="EMBL/GenBank/DDBJ databases">
        <title>Pseudoalteromonas ulvae TC14 Genome.</title>
        <authorList>
            <person name="Molmeret M."/>
        </authorList>
    </citation>
    <scope>NUCLEOTIDE SEQUENCE [LARGE SCALE GENOMIC DNA]</scope>
    <source>
        <strain evidence="2">TC14</strain>
    </source>
</reference>
<protein>
    <recommendedName>
        <fullName evidence="4">Porin domain-containing protein</fullName>
    </recommendedName>
</protein>
<dbReference type="SUPFAM" id="SSF56935">
    <property type="entry name" value="Porins"/>
    <property type="match status" value="1"/>
</dbReference>
<gene>
    <name evidence="2" type="ORF">B1199_20115</name>
</gene>
<organism evidence="2 3">
    <name type="scientific">Pseudoalteromonas ulvae</name>
    <dbReference type="NCBI Taxonomy" id="107327"/>
    <lineage>
        <taxon>Bacteria</taxon>
        <taxon>Pseudomonadati</taxon>
        <taxon>Pseudomonadota</taxon>
        <taxon>Gammaproteobacteria</taxon>
        <taxon>Alteromonadales</taxon>
        <taxon>Pseudoalteromonadaceae</taxon>
        <taxon>Pseudoalteromonas</taxon>
    </lineage>
</organism>
<proteinExistence type="predicted"/>
<dbReference type="RefSeq" id="WP_086745930.1">
    <property type="nucleotide sequence ID" value="NZ_MWPV01000008.1"/>
</dbReference>
<dbReference type="OrthoDB" id="7531957at2"/>
<feature type="chain" id="PRO_5013009617" description="Porin domain-containing protein" evidence="1">
    <location>
        <begin position="21"/>
        <end position="407"/>
    </location>
</feature>
<accession>A0A244CKV7</accession>
<sequence length="407" mass="46977">MRLRKLSYGGLLALSVNCIAADISGLMQVRYNQTDNPKSWLYQGTGGYRYDDKRSGVSIGQALLNIEQDFDGGLTGHAVVNYNDDPKASIGFTQAYLKYKPLSNTRYKWQLQTGLFYPRMSLENPDIAWLSPYTYSNSAINSWLGEEIKTIGAELEISRPGRQFASAHSFNFVASVFKGNDPAGTLLAWRGFAIHDRQTSLNEVIPFAELPSFKDSPLHLQASNVRPFEEIDGRFGAYVGVHWDYFKQSQLRVYYYDNNGDPSVVNTRTGQYSWDTKFTSVAWQYKFNQQWRLITQAMIGNTAMGKNRGVDTDFSAYYVLMSYQHNAHRLSVRFDDFSVTERDHWPWDPNDSDGQSWTLAWRYNLKENWQVGLEISVLDTFVENRNLWAWPQNESQQQWQGNIQYRF</sequence>
<evidence type="ECO:0008006" key="4">
    <source>
        <dbReference type="Google" id="ProtNLM"/>
    </source>
</evidence>